<accession>A0ABS1U978</accession>
<comment type="caution">
    <text evidence="6">The sequence shown here is derived from an EMBL/GenBank/DDBJ whole genome shotgun (WGS) entry which is preliminary data.</text>
</comment>
<dbReference type="Pfam" id="PF00440">
    <property type="entry name" value="TetR_N"/>
    <property type="match status" value="1"/>
</dbReference>
<evidence type="ECO:0000259" key="5">
    <source>
        <dbReference type="PROSITE" id="PS50977"/>
    </source>
</evidence>
<dbReference type="RefSeq" id="WP_202834451.1">
    <property type="nucleotide sequence ID" value="NZ_JAETWB010000023.1"/>
</dbReference>
<evidence type="ECO:0000256" key="2">
    <source>
        <dbReference type="ARBA" id="ARBA00023125"/>
    </source>
</evidence>
<keyword evidence="7" id="KW-1185">Reference proteome</keyword>
<dbReference type="SUPFAM" id="SSF48498">
    <property type="entry name" value="Tetracyclin repressor-like, C-terminal domain"/>
    <property type="match status" value="1"/>
</dbReference>
<protein>
    <submittedName>
        <fullName evidence="6">TetR/AcrR family transcriptional regulator</fullName>
    </submittedName>
</protein>
<dbReference type="InterPro" id="IPR036271">
    <property type="entry name" value="Tet_transcr_reg_TetR-rel_C_sf"/>
</dbReference>
<keyword evidence="3" id="KW-0804">Transcription</keyword>
<dbReference type="PROSITE" id="PS50977">
    <property type="entry name" value="HTH_TETR_2"/>
    <property type="match status" value="1"/>
</dbReference>
<reference evidence="6 7" key="1">
    <citation type="submission" date="2021-01" db="EMBL/GenBank/DDBJ databases">
        <title>Belnapia mucosa sp. nov. and Belnapia arida sp. nov., isolated from the Tabernas Desert (Almeria, Spain).</title>
        <authorList>
            <person name="Molina-Menor E."/>
            <person name="Vidal-Verdu A."/>
            <person name="Calonge A."/>
            <person name="Satari L."/>
            <person name="Pereto J."/>
            <person name="Porcar M."/>
        </authorList>
    </citation>
    <scope>NUCLEOTIDE SEQUENCE [LARGE SCALE GENOMIC DNA]</scope>
    <source>
        <strain evidence="6 7">T18</strain>
    </source>
</reference>
<organism evidence="6 7">
    <name type="scientific">Belnapia arida</name>
    <dbReference type="NCBI Taxonomy" id="2804533"/>
    <lineage>
        <taxon>Bacteria</taxon>
        <taxon>Pseudomonadati</taxon>
        <taxon>Pseudomonadota</taxon>
        <taxon>Alphaproteobacteria</taxon>
        <taxon>Acetobacterales</taxon>
        <taxon>Roseomonadaceae</taxon>
        <taxon>Belnapia</taxon>
    </lineage>
</organism>
<evidence type="ECO:0000313" key="7">
    <source>
        <dbReference type="Proteomes" id="UP000660885"/>
    </source>
</evidence>
<dbReference type="PANTHER" id="PTHR47506:SF1">
    <property type="entry name" value="HTH-TYPE TRANSCRIPTIONAL REGULATOR YJDC"/>
    <property type="match status" value="1"/>
</dbReference>
<keyword evidence="1" id="KW-0805">Transcription regulation</keyword>
<evidence type="ECO:0000313" key="6">
    <source>
        <dbReference type="EMBL" id="MBL6081230.1"/>
    </source>
</evidence>
<dbReference type="Gene3D" id="1.10.357.10">
    <property type="entry name" value="Tetracycline Repressor, domain 2"/>
    <property type="match status" value="1"/>
</dbReference>
<gene>
    <name evidence="6" type="ORF">JMJ56_24860</name>
</gene>
<feature type="domain" description="HTH tetR-type" evidence="5">
    <location>
        <begin position="1"/>
        <end position="54"/>
    </location>
</feature>
<proteinExistence type="predicted"/>
<dbReference type="EMBL" id="JAETWB010000023">
    <property type="protein sequence ID" value="MBL6081230.1"/>
    <property type="molecule type" value="Genomic_DNA"/>
</dbReference>
<name>A0ABS1U978_9PROT</name>
<evidence type="ECO:0000256" key="1">
    <source>
        <dbReference type="ARBA" id="ARBA00023015"/>
    </source>
</evidence>
<feature type="DNA-binding region" description="H-T-H motif" evidence="4">
    <location>
        <begin position="17"/>
        <end position="36"/>
    </location>
</feature>
<keyword evidence="2 4" id="KW-0238">DNA-binding</keyword>
<evidence type="ECO:0000256" key="4">
    <source>
        <dbReference type="PROSITE-ProRule" id="PRU00335"/>
    </source>
</evidence>
<evidence type="ECO:0000256" key="3">
    <source>
        <dbReference type="ARBA" id="ARBA00023163"/>
    </source>
</evidence>
<dbReference type="PANTHER" id="PTHR47506">
    <property type="entry name" value="TRANSCRIPTIONAL REGULATORY PROTEIN"/>
    <property type="match status" value="1"/>
</dbReference>
<dbReference type="Proteomes" id="UP000660885">
    <property type="component" value="Unassembled WGS sequence"/>
</dbReference>
<dbReference type="SUPFAM" id="SSF46689">
    <property type="entry name" value="Homeodomain-like"/>
    <property type="match status" value="1"/>
</dbReference>
<dbReference type="InterPro" id="IPR009057">
    <property type="entry name" value="Homeodomain-like_sf"/>
</dbReference>
<sequence length="183" mass="19972">MDEARSLIMTRGYNGFSYADIAVTVGVSKANVHHHFAAKSDLATAVVERAHAGIRAQVELLKESEPEAAEQLRAYARYWERCILEGSAPFCIAAMLAAELPSLPDDVATAVRAFFVELKGWLTNLFILGLRQGNVTLAGTPEEEADAFLSAVYGAMLSARAFGDPHRFAVIVETLLSRVMPFR</sequence>
<dbReference type="InterPro" id="IPR001647">
    <property type="entry name" value="HTH_TetR"/>
</dbReference>